<accession>A0A0E9WZ64</accession>
<reference evidence="1" key="2">
    <citation type="journal article" date="2015" name="Fish Shellfish Immunol.">
        <title>Early steps in the European eel (Anguilla anguilla)-Vibrio vulnificus interaction in the gills: Role of the RtxA13 toxin.</title>
        <authorList>
            <person name="Callol A."/>
            <person name="Pajuelo D."/>
            <person name="Ebbesson L."/>
            <person name="Teles M."/>
            <person name="MacKenzie S."/>
            <person name="Amaro C."/>
        </authorList>
    </citation>
    <scope>NUCLEOTIDE SEQUENCE</scope>
</reference>
<sequence length="47" mass="5422">MILHHHQSFTLVMTIVTMKLNRQCIKVAFAFVSACEQGSTIHFQLNF</sequence>
<dbReference type="EMBL" id="GBXM01013076">
    <property type="protein sequence ID" value="JAH95501.1"/>
    <property type="molecule type" value="Transcribed_RNA"/>
</dbReference>
<protein>
    <submittedName>
        <fullName evidence="1">Uncharacterized protein</fullName>
    </submittedName>
</protein>
<evidence type="ECO:0000313" key="1">
    <source>
        <dbReference type="EMBL" id="JAH95501.1"/>
    </source>
</evidence>
<dbReference type="AlphaFoldDB" id="A0A0E9WZ64"/>
<reference evidence="1" key="1">
    <citation type="submission" date="2014-11" db="EMBL/GenBank/DDBJ databases">
        <authorList>
            <person name="Amaro Gonzalez C."/>
        </authorList>
    </citation>
    <scope>NUCLEOTIDE SEQUENCE</scope>
</reference>
<organism evidence="1">
    <name type="scientific">Anguilla anguilla</name>
    <name type="common">European freshwater eel</name>
    <name type="synonym">Muraena anguilla</name>
    <dbReference type="NCBI Taxonomy" id="7936"/>
    <lineage>
        <taxon>Eukaryota</taxon>
        <taxon>Metazoa</taxon>
        <taxon>Chordata</taxon>
        <taxon>Craniata</taxon>
        <taxon>Vertebrata</taxon>
        <taxon>Euteleostomi</taxon>
        <taxon>Actinopterygii</taxon>
        <taxon>Neopterygii</taxon>
        <taxon>Teleostei</taxon>
        <taxon>Anguilliformes</taxon>
        <taxon>Anguillidae</taxon>
        <taxon>Anguilla</taxon>
    </lineage>
</organism>
<name>A0A0E9WZ64_ANGAN</name>
<proteinExistence type="predicted"/>